<protein>
    <submittedName>
        <fullName evidence="7">TetR family transcriptional regulator</fullName>
    </submittedName>
</protein>
<dbReference type="SUPFAM" id="SSF48498">
    <property type="entry name" value="Tetracyclin repressor-like, C-terminal domain"/>
    <property type="match status" value="1"/>
</dbReference>
<evidence type="ECO:0000256" key="3">
    <source>
        <dbReference type="ARBA" id="ARBA00023125"/>
    </source>
</evidence>
<dbReference type="GO" id="GO:0003677">
    <property type="term" value="F:DNA binding"/>
    <property type="evidence" value="ECO:0007669"/>
    <property type="project" value="UniProtKB-UniRule"/>
</dbReference>
<comment type="caution">
    <text evidence="7">The sequence shown here is derived from an EMBL/GenBank/DDBJ whole genome shotgun (WGS) entry which is preliminary data.</text>
</comment>
<evidence type="ECO:0000256" key="4">
    <source>
        <dbReference type="ARBA" id="ARBA00023163"/>
    </source>
</evidence>
<dbReference type="EMBL" id="QXJK01000011">
    <property type="protein sequence ID" value="RIX33877.1"/>
    <property type="molecule type" value="Genomic_DNA"/>
</dbReference>
<evidence type="ECO:0000313" key="8">
    <source>
        <dbReference type="Proteomes" id="UP000285278"/>
    </source>
</evidence>
<dbReference type="Gene3D" id="1.10.357.10">
    <property type="entry name" value="Tetracycline Repressor, domain 2"/>
    <property type="match status" value="1"/>
</dbReference>
<evidence type="ECO:0000256" key="1">
    <source>
        <dbReference type="ARBA" id="ARBA00022491"/>
    </source>
</evidence>
<dbReference type="Pfam" id="PF13977">
    <property type="entry name" value="TetR_C_6"/>
    <property type="match status" value="1"/>
</dbReference>
<proteinExistence type="predicted"/>
<dbReference type="Proteomes" id="UP000285278">
    <property type="component" value="Unassembled WGS sequence"/>
</dbReference>
<gene>
    <name evidence="7" type="ORF">D3M95_09290</name>
</gene>
<feature type="domain" description="HTH tetR-type" evidence="6">
    <location>
        <begin position="8"/>
        <end position="68"/>
    </location>
</feature>
<keyword evidence="1" id="KW-0678">Repressor</keyword>
<sequence>MSRKIDREQRRQELANALWNVILKEGMAAVSIRSVAKEAGVVPGSLRYVFPTRAELIMYSARLMIDKVTDRIRTITPPGSAREYALAVIAELLPLDDTRRAEFDINLSLAAEARTFPELREILREASDGLLYVCRRAVCGVRGLPENSADSDIELQAHTLHSLIDGASFRIFQQDPSEGTSWAMQMIEAELERIAAISDV</sequence>
<keyword evidence="4" id="KW-0804">Transcription</keyword>
<keyword evidence="8" id="KW-1185">Reference proteome</keyword>
<name>A0A418Q5H4_9CORY</name>
<dbReference type="Pfam" id="PF00440">
    <property type="entry name" value="TetR_N"/>
    <property type="match status" value="1"/>
</dbReference>
<dbReference type="RefSeq" id="WP_119665144.1">
    <property type="nucleotide sequence ID" value="NZ_QXJK01000011.1"/>
</dbReference>
<dbReference type="STRING" id="1451189.CFAL_01280"/>
<dbReference type="OrthoDB" id="9816296at2"/>
<organism evidence="7 8">
    <name type="scientific">Corynebacterium falsenii</name>
    <dbReference type="NCBI Taxonomy" id="108486"/>
    <lineage>
        <taxon>Bacteria</taxon>
        <taxon>Bacillati</taxon>
        <taxon>Actinomycetota</taxon>
        <taxon>Actinomycetes</taxon>
        <taxon>Mycobacteriales</taxon>
        <taxon>Corynebacteriaceae</taxon>
        <taxon>Corynebacterium</taxon>
    </lineage>
</organism>
<evidence type="ECO:0000256" key="2">
    <source>
        <dbReference type="ARBA" id="ARBA00023015"/>
    </source>
</evidence>
<dbReference type="InterPro" id="IPR001647">
    <property type="entry name" value="HTH_TetR"/>
</dbReference>
<feature type="DNA-binding region" description="H-T-H motif" evidence="5">
    <location>
        <begin position="31"/>
        <end position="50"/>
    </location>
</feature>
<dbReference type="AlphaFoldDB" id="A0A418Q5H4"/>
<dbReference type="PROSITE" id="PS50977">
    <property type="entry name" value="HTH_TETR_2"/>
    <property type="match status" value="1"/>
</dbReference>
<dbReference type="SUPFAM" id="SSF46689">
    <property type="entry name" value="Homeodomain-like"/>
    <property type="match status" value="1"/>
</dbReference>
<accession>A0A418Q5H4</accession>
<dbReference type="InterPro" id="IPR009057">
    <property type="entry name" value="Homeodomain-like_sf"/>
</dbReference>
<reference evidence="7 8" key="1">
    <citation type="submission" date="2018-09" db="EMBL/GenBank/DDBJ databases">
        <title>Optimization and identification of Corynebacterium falsenii FN1-14 from fish paste.</title>
        <authorList>
            <person name="Daroonpunt R."/>
            <person name="Tanasupawat S."/>
        </authorList>
    </citation>
    <scope>NUCLEOTIDE SEQUENCE [LARGE SCALE GENOMIC DNA]</scope>
    <source>
        <strain evidence="7 8">FN1-14</strain>
    </source>
</reference>
<dbReference type="InterPro" id="IPR036271">
    <property type="entry name" value="Tet_transcr_reg_TetR-rel_C_sf"/>
</dbReference>
<keyword evidence="3 5" id="KW-0238">DNA-binding</keyword>
<keyword evidence="2" id="KW-0805">Transcription regulation</keyword>
<evidence type="ECO:0000256" key="5">
    <source>
        <dbReference type="PROSITE-ProRule" id="PRU00335"/>
    </source>
</evidence>
<dbReference type="InterPro" id="IPR039538">
    <property type="entry name" value="BetI_C"/>
</dbReference>
<evidence type="ECO:0000313" key="7">
    <source>
        <dbReference type="EMBL" id="RIX33877.1"/>
    </source>
</evidence>
<evidence type="ECO:0000259" key="6">
    <source>
        <dbReference type="PROSITE" id="PS50977"/>
    </source>
</evidence>